<organism evidence="2">
    <name type="scientific">marine metagenome</name>
    <dbReference type="NCBI Taxonomy" id="408172"/>
    <lineage>
        <taxon>unclassified sequences</taxon>
        <taxon>metagenomes</taxon>
        <taxon>ecological metagenomes</taxon>
    </lineage>
</organism>
<dbReference type="Gene3D" id="3.40.50.620">
    <property type="entry name" value="HUPs"/>
    <property type="match status" value="1"/>
</dbReference>
<dbReference type="EMBL" id="UINC01071077">
    <property type="protein sequence ID" value="SVC05715.1"/>
    <property type="molecule type" value="Genomic_DNA"/>
</dbReference>
<dbReference type="SUPFAM" id="SSF52374">
    <property type="entry name" value="Nucleotidylyl transferase"/>
    <property type="match status" value="1"/>
</dbReference>
<dbReference type="Pfam" id="PF01467">
    <property type="entry name" value="CTP_transf_like"/>
    <property type="match status" value="1"/>
</dbReference>
<proteinExistence type="predicted"/>
<name>A0A382J2C9_9ZZZZ</name>
<feature type="non-terminal residue" evidence="2">
    <location>
        <position position="58"/>
    </location>
</feature>
<dbReference type="InterPro" id="IPR014729">
    <property type="entry name" value="Rossmann-like_a/b/a_fold"/>
</dbReference>
<evidence type="ECO:0000259" key="1">
    <source>
        <dbReference type="Pfam" id="PF01467"/>
    </source>
</evidence>
<reference evidence="2" key="1">
    <citation type="submission" date="2018-05" db="EMBL/GenBank/DDBJ databases">
        <authorList>
            <person name="Lanie J.A."/>
            <person name="Ng W.-L."/>
            <person name="Kazmierczak K.M."/>
            <person name="Andrzejewski T.M."/>
            <person name="Davidsen T.M."/>
            <person name="Wayne K.J."/>
            <person name="Tettelin H."/>
            <person name="Glass J.I."/>
            <person name="Rusch D."/>
            <person name="Podicherti R."/>
            <person name="Tsui H.-C.T."/>
            <person name="Winkler M.E."/>
        </authorList>
    </citation>
    <scope>NUCLEOTIDE SEQUENCE</scope>
</reference>
<feature type="domain" description="Cytidyltransferase-like" evidence="1">
    <location>
        <begin position="30"/>
        <end position="57"/>
    </location>
</feature>
<evidence type="ECO:0000313" key="2">
    <source>
        <dbReference type="EMBL" id="SVC05715.1"/>
    </source>
</evidence>
<sequence length="58" mass="6598">MPIAHQKILTLENLAFKVEKLRQEGKRIVLCHGTFDLLHIGHIRHLQSASKEGDVLIT</sequence>
<dbReference type="GO" id="GO:0003824">
    <property type="term" value="F:catalytic activity"/>
    <property type="evidence" value="ECO:0007669"/>
    <property type="project" value="InterPro"/>
</dbReference>
<accession>A0A382J2C9</accession>
<dbReference type="NCBIfam" id="TIGR00125">
    <property type="entry name" value="cyt_tran_rel"/>
    <property type="match status" value="1"/>
</dbReference>
<protein>
    <recommendedName>
        <fullName evidence="1">Cytidyltransferase-like domain-containing protein</fullName>
    </recommendedName>
</protein>
<gene>
    <name evidence="2" type="ORF">METZ01_LOCUS258569</name>
</gene>
<dbReference type="AlphaFoldDB" id="A0A382J2C9"/>
<dbReference type="InterPro" id="IPR004821">
    <property type="entry name" value="Cyt_trans-like"/>
</dbReference>